<dbReference type="HOGENOM" id="CLU_2121789_0_0_1"/>
<name>C1HC53_PARBA</name>
<keyword evidence="3" id="KW-1185">Reference proteome</keyword>
<evidence type="ECO:0000313" key="2">
    <source>
        <dbReference type="EMBL" id="EEH38617.2"/>
    </source>
</evidence>
<reference evidence="2 3" key="1">
    <citation type="journal article" date="2011" name="PLoS Genet.">
        <title>Comparative genomic analysis of human fungal pathogens causing paracoccidioidomycosis.</title>
        <authorList>
            <person name="Desjardins C.A."/>
            <person name="Champion M.D."/>
            <person name="Holder J.W."/>
            <person name="Muszewska A."/>
            <person name="Goldberg J."/>
            <person name="Bailao A.M."/>
            <person name="Brigido M.M."/>
            <person name="Ferreira M.E."/>
            <person name="Garcia A.M."/>
            <person name="Grynberg M."/>
            <person name="Gujja S."/>
            <person name="Heiman D.I."/>
            <person name="Henn M.R."/>
            <person name="Kodira C.D."/>
            <person name="Leon-Narvaez H."/>
            <person name="Longo L.V."/>
            <person name="Ma L.J."/>
            <person name="Malavazi I."/>
            <person name="Matsuo A.L."/>
            <person name="Morais F.V."/>
            <person name="Pereira M."/>
            <person name="Rodriguez-Brito S."/>
            <person name="Sakthikumar S."/>
            <person name="Salem-Izacc S.M."/>
            <person name="Sykes S.M."/>
            <person name="Teixeira M.M."/>
            <person name="Vallejo M.C."/>
            <person name="Walter M.E."/>
            <person name="Yandava C."/>
            <person name="Young S."/>
            <person name="Zeng Q."/>
            <person name="Zucker J."/>
            <person name="Felipe M.S."/>
            <person name="Goldman G.H."/>
            <person name="Haas B.J."/>
            <person name="McEwen J.G."/>
            <person name="Nino-Vega G."/>
            <person name="Puccia R."/>
            <person name="San-Blas G."/>
            <person name="Soares C.M."/>
            <person name="Birren B.W."/>
            <person name="Cuomo C.A."/>
        </authorList>
    </citation>
    <scope>NUCLEOTIDE SEQUENCE [LARGE SCALE GENOMIC DNA]</scope>
    <source>
        <strain evidence="3">ATCC MYA-826 / Pb01</strain>
    </source>
</reference>
<proteinExistence type="predicted"/>
<sequence>MLLVIVIKHTYTDGKDGGKVTEGPPIPRPAGVVEQSAGGGRQRCRGRFPLTTSPWIIEAHSGKRKATGGRWLGWYGTSNTPDLDVYRRLCGGLAGNLVPAEGDAHSSGLAFLAG</sequence>
<dbReference type="EMBL" id="KN294023">
    <property type="protein sequence ID" value="EEH38617.2"/>
    <property type="molecule type" value="Genomic_DNA"/>
</dbReference>
<gene>
    <name evidence="2" type="ORF">PAAG_08344</name>
</gene>
<evidence type="ECO:0000256" key="1">
    <source>
        <dbReference type="SAM" id="MobiDB-lite"/>
    </source>
</evidence>
<feature type="region of interest" description="Disordered" evidence="1">
    <location>
        <begin position="14"/>
        <end position="44"/>
    </location>
</feature>
<dbReference type="KEGG" id="pbl:PAAG_08344"/>
<accession>C1HC53</accession>
<protein>
    <submittedName>
        <fullName evidence="2">Uncharacterized protein</fullName>
    </submittedName>
</protein>
<dbReference type="AlphaFoldDB" id="C1HC53"/>
<dbReference type="VEuPathDB" id="FungiDB:PAAG_08344"/>
<dbReference type="RefSeq" id="XP_015701149.1">
    <property type="nucleotide sequence ID" value="XM_015846485.1"/>
</dbReference>
<evidence type="ECO:0000313" key="3">
    <source>
        <dbReference type="Proteomes" id="UP000002059"/>
    </source>
</evidence>
<organism evidence="2 3">
    <name type="scientific">Paracoccidioides lutzii (strain ATCC MYA-826 / Pb01)</name>
    <name type="common">Paracoccidioides brasiliensis</name>
    <dbReference type="NCBI Taxonomy" id="502779"/>
    <lineage>
        <taxon>Eukaryota</taxon>
        <taxon>Fungi</taxon>
        <taxon>Dikarya</taxon>
        <taxon>Ascomycota</taxon>
        <taxon>Pezizomycotina</taxon>
        <taxon>Eurotiomycetes</taxon>
        <taxon>Eurotiomycetidae</taxon>
        <taxon>Onygenales</taxon>
        <taxon>Ajellomycetaceae</taxon>
        <taxon>Paracoccidioides</taxon>
    </lineage>
</organism>
<dbReference type="Proteomes" id="UP000002059">
    <property type="component" value="Partially assembled WGS sequence"/>
</dbReference>
<dbReference type="GeneID" id="9092974"/>